<reference evidence="2" key="1">
    <citation type="submission" date="2023-06" db="EMBL/GenBank/DDBJ databases">
        <title>Black Yeasts Isolated from many extreme environments.</title>
        <authorList>
            <person name="Coleine C."/>
            <person name="Stajich J.E."/>
            <person name="Selbmann L."/>
        </authorList>
    </citation>
    <scope>NUCLEOTIDE SEQUENCE</scope>
    <source>
        <strain evidence="2">CCFEE 5200</strain>
    </source>
</reference>
<name>A0AAN6KSM6_9PEZI</name>
<dbReference type="PANTHER" id="PTHR12203:SF107">
    <property type="entry name" value="GLYCOSYL TRANSFERASE CAP10 DOMAIN-CONTAINING PROTEIN"/>
    <property type="match status" value="1"/>
</dbReference>
<evidence type="ECO:0000313" key="2">
    <source>
        <dbReference type="EMBL" id="KAK0999229.1"/>
    </source>
</evidence>
<sequence>MASGATNRTDMWRPLLRSRRNLAILALLVVVGYISFAQLGLTHDNSGGGGGGGGGGRGAAYGMIHSFGGGKTAGTIKTQQVPYDGGGGKAGRWDFDVTVDRDNHSLTRAQCDQTFPLLYHELDRAKAYWKGQQGDKKIGPEQIDLKWSGDGGLSGMIYKQQLYVTHSRGLNHFGHWKERSHATLHQIQRAILTSPEPVPDIEFSIKINDKINLTPDDPSVTVWTFSRNIHDPVMERVWVIPDFNWWTYPRVAGAFGDFQRQAMAIQGDNFDSKRDQLVWRGTVDFNLDLRGPLMAQTDGQPWSDVRRIDEDAGDPFRITMPDHCRYKFAVHTEGTTWSGRLKYLLSCHSVVFVHRLSWYTHLYHLLNPSGAGQNYVQVENDWADLPPKMDELIMKPAKARLIADNAASELRDKYFTPAAQTCYWRRLFEVWSSVSFEPEPWEYIRSTAGDGGSMAMERRVKGMTYEEYVFHDSSVPAGLR</sequence>
<dbReference type="SMART" id="SM00672">
    <property type="entry name" value="CAP10"/>
    <property type="match status" value="1"/>
</dbReference>
<dbReference type="InterPro" id="IPR051091">
    <property type="entry name" value="O-Glucosyltr/Glycosyltrsf_90"/>
</dbReference>
<keyword evidence="3" id="KW-1185">Reference proteome</keyword>
<comment type="caution">
    <text evidence="2">The sequence shown here is derived from an EMBL/GenBank/DDBJ whole genome shotgun (WGS) entry which is preliminary data.</text>
</comment>
<organism evidence="2 3">
    <name type="scientific">Friedmanniomyces endolithicus</name>
    <dbReference type="NCBI Taxonomy" id="329885"/>
    <lineage>
        <taxon>Eukaryota</taxon>
        <taxon>Fungi</taxon>
        <taxon>Dikarya</taxon>
        <taxon>Ascomycota</taxon>
        <taxon>Pezizomycotina</taxon>
        <taxon>Dothideomycetes</taxon>
        <taxon>Dothideomycetidae</taxon>
        <taxon>Mycosphaerellales</taxon>
        <taxon>Teratosphaeriaceae</taxon>
        <taxon>Friedmanniomyces</taxon>
    </lineage>
</organism>
<protein>
    <recommendedName>
        <fullName evidence="1">Glycosyl transferase CAP10 domain-containing protein</fullName>
    </recommendedName>
</protein>
<proteinExistence type="predicted"/>
<dbReference type="Pfam" id="PF05686">
    <property type="entry name" value="Glyco_transf_90"/>
    <property type="match status" value="1"/>
</dbReference>
<dbReference type="AlphaFoldDB" id="A0AAN6KSM6"/>
<evidence type="ECO:0000313" key="3">
    <source>
        <dbReference type="Proteomes" id="UP001175353"/>
    </source>
</evidence>
<accession>A0AAN6KSM6</accession>
<feature type="domain" description="Glycosyl transferase CAP10" evidence="1">
    <location>
        <begin position="197"/>
        <end position="436"/>
    </location>
</feature>
<evidence type="ECO:0000259" key="1">
    <source>
        <dbReference type="SMART" id="SM00672"/>
    </source>
</evidence>
<dbReference type="PANTHER" id="PTHR12203">
    <property type="entry name" value="KDEL LYS-ASP-GLU-LEU CONTAINING - RELATED"/>
    <property type="match status" value="1"/>
</dbReference>
<dbReference type="InterPro" id="IPR006598">
    <property type="entry name" value="CAP10"/>
</dbReference>
<dbReference type="EMBL" id="JAUJLE010000040">
    <property type="protein sequence ID" value="KAK0999229.1"/>
    <property type="molecule type" value="Genomic_DNA"/>
</dbReference>
<dbReference type="Proteomes" id="UP001175353">
    <property type="component" value="Unassembled WGS sequence"/>
</dbReference>
<gene>
    <name evidence="2" type="ORF">LTR91_006024</name>
</gene>